<protein>
    <submittedName>
        <fullName evidence="1">Uncharacterized protein</fullName>
    </submittedName>
</protein>
<gene>
    <name evidence="1" type="ORF">NJB1907Z4_C00740</name>
</gene>
<proteinExistence type="predicted"/>
<evidence type="ECO:0000313" key="1">
    <source>
        <dbReference type="EMBL" id="BDN79859.1"/>
    </source>
</evidence>
<accession>A0A9N7LQ58</accession>
<dbReference type="EMBL" id="AP026367">
    <property type="protein sequence ID" value="BDN79859.1"/>
    <property type="molecule type" value="Genomic_DNA"/>
</dbReference>
<organism evidence="1 2">
    <name type="scientific">Mycobacterium pseudoshottsii</name>
    <dbReference type="NCBI Taxonomy" id="265949"/>
    <lineage>
        <taxon>Bacteria</taxon>
        <taxon>Bacillati</taxon>
        <taxon>Actinomycetota</taxon>
        <taxon>Actinomycetes</taxon>
        <taxon>Mycobacteriales</taxon>
        <taxon>Mycobacteriaceae</taxon>
        <taxon>Mycobacterium</taxon>
        <taxon>Mycobacterium ulcerans group</taxon>
    </lineage>
</organism>
<dbReference type="AlphaFoldDB" id="A0A9N7LQ58"/>
<sequence>MAACVVAQQAGPAEPPAEVKIEHPVTRPAGGKSVQLNYRVTTFVAQLYRKLCSRYHESGHRATLFTIGRLVPEPTALTEHSGYLGR</sequence>
<keyword evidence="2" id="KW-1185">Reference proteome</keyword>
<reference evidence="1" key="1">
    <citation type="submission" date="2022-06" db="EMBL/GenBank/DDBJ databases">
        <title>Complete genome sequence of Mycobacterium pseudoshottsii NJB1907-Z4.</title>
        <authorList>
            <person name="Komine T."/>
            <person name="Fukano H."/>
            <person name="Wada S."/>
        </authorList>
    </citation>
    <scope>NUCLEOTIDE SEQUENCE</scope>
    <source>
        <strain evidence="1">NJB1907-Z4</strain>
    </source>
</reference>
<name>A0A9N7LQ58_9MYCO</name>
<dbReference type="Proteomes" id="UP001058626">
    <property type="component" value="Chromosome"/>
</dbReference>
<evidence type="ECO:0000313" key="2">
    <source>
        <dbReference type="Proteomes" id="UP001058626"/>
    </source>
</evidence>